<dbReference type="InterPro" id="IPR039426">
    <property type="entry name" value="TonB-dep_rcpt-like"/>
</dbReference>
<keyword evidence="4" id="KW-0410">Iron transport</keyword>
<reference evidence="14 15" key="1">
    <citation type="submission" date="2020-02" db="EMBL/GenBank/DDBJ databases">
        <title>Genome sequencing for Kineobactrum sp. M2.</title>
        <authorList>
            <person name="Park S.-J."/>
        </authorList>
    </citation>
    <scope>NUCLEOTIDE SEQUENCE [LARGE SCALE GENOMIC DNA]</scope>
    <source>
        <strain evidence="14 15">M2</strain>
    </source>
</reference>
<keyword evidence="14" id="KW-0675">Receptor</keyword>
<evidence type="ECO:0000256" key="1">
    <source>
        <dbReference type="ARBA" id="ARBA00004571"/>
    </source>
</evidence>
<dbReference type="KEGG" id="kim:G3T16_18355"/>
<dbReference type="PANTHER" id="PTHR32552:SF81">
    <property type="entry name" value="TONB-DEPENDENT OUTER MEMBRANE RECEPTOR"/>
    <property type="match status" value="1"/>
</dbReference>
<keyword evidence="2 11" id="KW-0813">Transport</keyword>
<feature type="domain" description="TonB-dependent receptor-like beta-barrel" evidence="13">
    <location>
        <begin position="23"/>
        <end position="322"/>
    </location>
</feature>
<dbReference type="Pfam" id="PF00593">
    <property type="entry name" value="TonB_dep_Rec_b-barrel"/>
    <property type="match status" value="1"/>
</dbReference>
<evidence type="ECO:0000256" key="5">
    <source>
        <dbReference type="ARBA" id="ARBA00022692"/>
    </source>
</evidence>
<dbReference type="InterPro" id="IPR000531">
    <property type="entry name" value="Beta-barrel_TonB"/>
</dbReference>
<dbReference type="InterPro" id="IPR036942">
    <property type="entry name" value="Beta-barrel_TonB_sf"/>
</dbReference>
<feature type="compositionally biased region" description="Basic and acidic residues" evidence="12">
    <location>
        <begin position="1"/>
        <end position="15"/>
    </location>
</feature>
<keyword evidence="3 11" id="KW-1134">Transmembrane beta strand</keyword>
<dbReference type="EMBL" id="CP048711">
    <property type="protein sequence ID" value="QIB67062.1"/>
    <property type="molecule type" value="Genomic_DNA"/>
</dbReference>
<evidence type="ECO:0000256" key="12">
    <source>
        <dbReference type="SAM" id="MobiDB-lite"/>
    </source>
</evidence>
<dbReference type="GO" id="GO:0009279">
    <property type="term" value="C:cell outer membrane"/>
    <property type="evidence" value="ECO:0007669"/>
    <property type="project" value="UniProtKB-SubCell"/>
</dbReference>
<proteinExistence type="inferred from homology"/>
<keyword evidence="6" id="KW-0408">Iron</keyword>
<evidence type="ECO:0000256" key="4">
    <source>
        <dbReference type="ARBA" id="ARBA00022496"/>
    </source>
</evidence>
<keyword evidence="9 11" id="KW-0472">Membrane</keyword>
<evidence type="ECO:0000313" key="15">
    <source>
        <dbReference type="Proteomes" id="UP000477680"/>
    </source>
</evidence>
<evidence type="ECO:0000256" key="11">
    <source>
        <dbReference type="PROSITE-ProRule" id="PRU01360"/>
    </source>
</evidence>
<evidence type="ECO:0000256" key="3">
    <source>
        <dbReference type="ARBA" id="ARBA00022452"/>
    </source>
</evidence>
<keyword evidence="7" id="KW-0406">Ion transport</keyword>
<dbReference type="GO" id="GO:0006826">
    <property type="term" value="P:iron ion transport"/>
    <property type="evidence" value="ECO:0007669"/>
    <property type="project" value="UniProtKB-KW"/>
</dbReference>
<keyword evidence="8" id="KW-0798">TonB box</keyword>
<keyword evidence="10 11" id="KW-0998">Cell outer membrane</keyword>
<name>A0A6C0U4J1_9GAMM</name>
<keyword evidence="15" id="KW-1185">Reference proteome</keyword>
<dbReference type="PANTHER" id="PTHR32552">
    <property type="entry name" value="FERRICHROME IRON RECEPTOR-RELATED"/>
    <property type="match status" value="1"/>
</dbReference>
<comment type="similarity">
    <text evidence="11">Belongs to the TonB-dependent receptor family.</text>
</comment>
<dbReference type="Gene3D" id="2.40.170.20">
    <property type="entry name" value="TonB-dependent receptor, beta-barrel domain"/>
    <property type="match status" value="1"/>
</dbReference>
<dbReference type="PROSITE" id="PS52016">
    <property type="entry name" value="TONB_DEPENDENT_REC_3"/>
    <property type="match status" value="1"/>
</dbReference>
<protein>
    <submittedName>
        <fullName evidence="14">TonB-dependent receptor</fullName>
    </submittedName>
</protein>
<evidence type="ECO:0000256" key="6">
    <source>
        <dbReference type="ARBA" id="ARBA00023004"/>
    </source>
</evidence>
<evidence type="ECO:0000259" key="13">
    <source>
        <dbReference type="Pfam" id="PF00593"/>
    </source>
</evidence>
<dbReference type="SUPFAM" id="SSF56935">
    <property type="entry name" value="Porins"/>
    <property type="match status" value="1"/>
</dbReference>
<feature type="compositionally biased region" description="Polar residues" evidence="12">
    <location>
        <begin position="17"/>
        <end position="32"/>
    </location>
</feature>
<feature type="region of interest" description="Disordered" evidence="12">
    <location>
        <begin position="226"/>
        <end position="246"/>
    </location>
</feature>
<dbReference type="AlphaFoldDB" id="A0A6C0U4J1"/>
<sequence>MLGAYYEDRDTERSGHVTGTNAEGQLDGSGTTVFARDNRGTREQLAAFGEASYDFLPSWTFTVGLRWFEVERSEEQTTVTNFFGPTGPQPFETFAENDVISRYKLSWDATDDVFLYALAAQGFRVGGPNQPVGFDSTAPDFDSDGLWTYELGWKTSLFDGGTYFNGAVYHVDWSDIQFLTTDATGAFELIGNGGDATVTGFELELQARPLDNLEVSGGVGYADATFSGTQPEQALPQNQPRDGERLPGVPKWSTTLFAQYTLPMSNGANALVNADWAYRSDSTTGLNPGASNYRKLDDYHQLNFRAGVEWTRWKIMLAVNNVLDDRPEVAGRVYDLEPYQFSTVPPRTIGVTVDYRYR</sequence>
<evidence type="ECO:0000256" key="2">
    <source>
        <dbReference type="ARBA" id="ARBA00022448"/>
    </source>
</evidence>
<evidence type="ECO:0000256" key="9">
    <source>
        <dbReference type="ARBA" id="ARBA00023136"/>
    </source>
</evidence>
<evidence type="ECO:0000256" key="8">
    <source>
        <dbReference type="ARBA" id="ARBA00023077"/>
    </source>
</evidence>
<evidence type="ECO:0000313" key="14">
    <source>
        <dbReference type="EMBL" id="QIB67062.1"/>
    </source>
</evidence>
<organism evidence="14 15">
    <name type="scientific">Kineobactrum salinum</name>
    <dbReference type="NCBI Taxonomy" id="2708301"/>
    <lineage>
        <taxon>Bacteria</taxon>
        <taxon>Pseudomonadati</taxon>
        <taxon>Pseudomonadota</taxon>
        <taxon>Gammaproteobacteria</taxon>
        <taxon>Cellvibrionales</taxon>
        <taxon>Halieaceae</taxon>
        <taxon>Kineobactrum</taxon>
    </lineage>
</organism>
<keyword evidence="5 11" id="KW-0812">Transmembrane</keyword>
<feature type="compositionally biased region" description="Polar residues" evidence="12">
    <location>
        <begin position="226"/>
        <end position="240"/>
    </location>
</feature>
<comment type="subcellular location">
    <subcellularLocation>
        <location evidence="1 11">Cell outer membrane</location>
        <topology evidence="1 11">Multi-pass membrane protein</topology>
    </subcellularLocation>
</comment>
<dbReference type="Proteomes" id="UP000477680">
    <property type="component" value="Chromosome"/>
</dbReference>
<gene>
    <name evidence="14" type="ORF">G3T16_18355</name>
</gene>
<evidence type="ECO:0000256" key="10">
    <source>
        <dbReference type="ARBA" id="ARBA00023237"/>
    </source>
</evidence>
<feature type="region of interest" description="Disordered" evidence="12">
    <location>
        <begin position="1"/>
        <end position="32"/>
    </location>
</feature>
<accession>A0A6C0U4J1</accession>
<evidence type="ECO:0000256" key="7">
    <source>
        <dbReference type="ARBA" id="ARBA00023065"/>
    </source>
</evidence>